<gene>
    <name evidence="3" type="ORF">SOP96_06355</name>
</gene>
<feature type="transmembrane region" description="Helical" evidence="1">
    <location>
        <begin position="79"/>
        <end position="99"/>
    </location>
</feature>
<keyword evidence="1" id="KW-1133">Transmembrane helix</keyword>
<evidence type="ECO:0000259" key="2">
    <source>
        <dbReference type="Pfam" id="PF02517"/>
    </source>
</evidence>
<reference evidence="3 4" key="1">
    <citation type="submission" date="2024-01" db="EMBL/GenBank/DDBJ databases">
        <title>Chryseobacterium sp. T9W2-O.</title>
        <authorList>
            <person name="Maltman C."/>
        </authorList>
    </citation>
    <scope>NUCLEOTIDE SEQUENCE [LARGE SCALE GENOMIC DNA]</scope>
    <source>
        <strain evidence="3 4">T9W2-O</strain>
    </source>
</reference>
<feature type="transmembrane region" description="Helical" evidence="1">
    <location>
        <begin position="188"/>
        <end position="205"/>
    </location>
</feature>
<feature type="transmembrane region" description="Helical" evidence="1">
    <location>
        <begin position="42"/>
        <end position="59"/>
    </location>
</feature>
<dbReference type="InterPro" id="IPR052710">
    <property type="entry name" value="CAAX_protease"/>
</dbReference>
<keyword evidence="1" id="KW-0812">Transmembrane</keyword>
<dbReference type="InterPro" id="IPR003675">
    <property type="entry name" value="Rce1/LyrA-like_dom"/>
</dbReference>
<organism evidence="3 4">
    <name type="scientific">Chryseobacterium salviniae</name>
    <dbReference type="NCBI Taxonomy" id="3101750"/>
    <lineage>
        <taxon>Bacteria</taxon>
        <taxon>Pseudomonadati</taxon>
        <taxon>Bacteroidota</taxon>
        <taxon>Flavobacteriia</taxon>
        <taxon>Flavobacteriales</taxon>
        <taxon>Weeksellaceae</taxon>
        <taxon>Chryseobacterium group</taxon>
        <taxon>Chryseobacterium</taxon>
    </lineage>
</organism>
<dbReference type="RefSeq" id="WP_326320161.1">
    <property type="nucleotide sequence ID" value="NZ_JAYLAA010000021.1"/>
</dbReference>
<keyword evidence="1" id="KW-0472">Membrane</keyword>
<feature type="transmembrane region" description="Helical" evidence="1">
    <location>
        <begin position="7"/>
        <end position="30"/>
    </location>
</feature>
<protein>
    <submittedName>
        <fullName evidence="3">Type II CAAX endopeptidase family protein</fullName>
    </submittedName>
</protein>
<sequence length="206" mass="24078">MIKSSKYILYISLYLLIQEIIGGVFIVLLGLNKNLRLLEHDWKVAFANIFIMIVLFIVLRKHINRYINQLSFSIQKIGLYFLIGIIYSTIFNFIFIEIYGGDFSLKPHNKILLSSILSIVLIGPIAEEIIFRVIPVEYLLKKEVSKNWIIFFTSLFFSLVHLPNWYQVIATFLLGLLCSIIYTKERNLLYPIIIHFIYNAFSVFIG</sequence>
<evidence type="ECO:0000313" key="3">
    <source>
        <dbReference type="EMBL" id="MEC3875333.1"/>
    </source>
</evidence>
<dbReference type="PANTHER" id="PTHR36435">
    <property type="entry name" value="SLR1288 PROTEIN"/>
    <property type="match status" value="1"/>
</dbReference>
<dbReference type="Proteomes" id="UP001348397">
    <property type="component" value="Unassembled WGS sequence"/>
</dbReference>
<feature type="domain" description="CAAX prenyl protease 2/Lysostaphin resistance protein A-like" evidence="2">
    <location>
        <begin position="113"/>
        <end position="201"/>
    </location>
</feature>
<comment type="caution">
    <text evidence="3">The sequence shown here is derived from an EMBL/GenBank/DDBJ whole genome shotgun (WGS) entry which is preliminary data.</text>
</comment>
<name>A0ABU6HSA9_9FLAO</name>
<accession>A0ABU6HSA9</accession>
<evidence type="ECO:0000313" key="4">
    <source>
        <dbReference type="Proteomes" id="UP001348397"/>
    </source>
</evidence>
<dbReference type="Pfam" id="PF02517">
    <property type="entry name" value="Rce1-like"/>
    <property type="match status" value="1"/>
</dbReference>
<evidence type="ECO:0000256" key="1">
    <source>
        <dbReference type="SAM" id="Phobius"/>
    </source>
</evidence>
<keyword evidence="4" id="KW-1185">Reference proteome</keyword>
<dbReference type="EMBL" id="JAYLAA010000021">
    <property type="protein sequence ID" value="MEC3875333.1"/>
    <property type="molecule type" value="Genomic_DNA"/>
</dbReference>
<dbReference type="PANTHER" id="PTHR36435:SF1">
    <property type="entry name" value="CAAX AMINO TERMINAL PROTEASE FAMILY PROTEIN"/>
    <property type="match status" value="1"/>
</dbReference>
<feature type="transmembrane region" description="Helical" evidence="1">
    <location>
        <begin position="143"/>
        <end position="159"/>
    </location>
</feature>
<feature type="transmembrane region" description="Helical" evidence="1">
    <location>
        <begin position="165"/>
        <end position="183"/>
    </location>
</feature>
<proteinExistence type="predicted"/>
<feature type="transmembrane region" description="Helical" evidence="1">
    <location>
        <begin position="111"/>
        <end position="131"/>
    </location>
</feature>